<dbReference type="RefSeq" id="WP_153420504.1">
    <property type="nucleotide sequence ID" value="NZ_WFLM01000003.1"/>
</dbReference>
<protein>
    <submittedName>
        <fullName evidence="1">Uncharacterized protein</fullName>
    </submittedName>
</protein>
<dbReference type="EMBL" id="WFLM01000003">
    <property type="protein sequence ID" value="KAB8039105.1"/>
    <property type="molecule type" value="Genomic_DNA"/>
</dbReference>
<accession>A0A6N6VYB3</accession>
<comment type="caution">
    <text evidence="1">The sequence shown here is derived from an EMBL/GenBank/DDBJ whole genome shotgun (WGS) entry which is preliminary data.</text>
</comment>
<sequence length="158" mass="17833">MLFIKRSIASSIFSAVTLIGAQFVFNTQAHAWSHFNGEFQVCNKMNGAFQVKKTGSYQMNTRDHDSANQIINAHSCENIKFWAQWKSNSDDYDDAMDFDVIHNGETVGHFTIKVLARVNFAGRLYYGLRKGHSNFVKLISEGGSNAVDIKIGRIEFDD</sequence>
<reference evidence="1 2" key="1">
    <citation type="submission" date="2019-10" db="EMBL/GenBank/DDBJ databases">
        <title>New species of Slilvanegrellaceae.</title>
        <authorList>
            <person name="Pitt A."/>
            <person name="Hahn M.W."/>
        </authorList>
    </citation>
    <scope>NUCLEOTIDE SEQUENCE [LARGE SCALE GENOMIC DNA]</scope>
    <source>
        <strain evidence="1 2">SP-Ram-0.45-NSY-1</strain>
    </source>
</reference>
<dbReference type="Proteomes" id="UP000437748">
    <property type="component" value="Unassembled WGS sequence"/>
</dbReference>
<organism evidence="1 2">
    <name type="scientific">Silvanigrella paludirubra</name>
    <dbReference type="NCBI Taxonomy" id="2499159"/>
    <lineage>
        <taxon>Bacteria</taxon>
        <taxon>Pseudomonadati</taxon>
        <taxon>Bdellovibrionota</taxon>
        <taxon>Oligoflexia</taxon>
        <taxon>Silvanigrellales</taxon>
        <taxon>Silvanigrellaceae</taxon>
        <taxon>Silvanigrella</taxon>
    </lineage>
</organism>
<proteinExistence type="predicted"/>
<keyword evidence="2" id="KW-1185">Reference proteome</keyword>
<dbReference type="AlphaFoldDB" id="A0A6N6VYB3"/>
<evidence type="ECO:0000313" key="1">
    <source>
        <dbReference type="EMBL" id="KAB8039105.1"/>
    </source>
</evidence>
<name>A0A6N6VYB3_9BACT</name>
<evidence type="ECO:0000313" key="2">
    <source>
        <dbReference type="Proteomes" id="UP000437748"/>
    </source>
</evidence>
<gene>
    <name evidence="1" type="ORF">GCL60_09630</name>
</gene>